<accession>A0ABX5ST62</accession>
<feature type="transmembrane region" description="Helical" evidence="3">
    <location>
        <begin position="70"/>
        <end position="94"/>
    </location>
</feature>
<dbReference type="Proteomes" id="UP000295748">
    <property type="component" value="Chromosome"/>
</dbReference>
<keyword evidence="3" id="KW-1133">Transmembrane helix</keyword>
<evidence type="ECO:0000256" key="1">
    <source>
        <dbReference type="SAM" id="Coils"/>
    </source>
</evidence>
<keyword evidence="5" id="KW-1185">Reference proteome</keyword>
<organism evidence="4 5">
    <name type="scientific">Microbacterium wangchenii</name>
    <dbReference type="NCBI Taxonomy" id="2541726"/>
    <lineage>
        <taxon>Bacteria</taxon>
        <taxon>Bacillati</taxon>
        <taxon>Actinomycetota</taxon>
        <taxon>Actinomycetes</taxon>
        <taxon>Micrococcales</taxon>
        <taxon>Microbacteriaceae</taxon>
        <taxon>Microbacterium</taxon>
    </lineage>
</organism>
<keyword evidence="1" id="KW-0175">Coiled coil</keyword>
<dbReference type="InterPro" id="IPR007060">
    <property type="entry name" value="FtsL/DivIC"/>
</dbReference>
<proteinExistence type="predicted"/>
<evidence type="ECO:0000256" key="2">
    <source>
        <dbReference type="SAM" id="MobiDB-lite"/>
    </source>
</evidence>
<dbReference type="EMBL" id="CP038266">
    <property type="protein sequence ID" value="QBR89351.1"/>
    <property type="molecule type" value="Genomic_DNA"/>
</dbReference>
<feature type="compositionally biased region" description="Basic residues" evidence="2">
    <location>
        <begin position="1"/>
        <end position="16"/>
    </location>
</feature>
<keyword evidence="3" id="KW-0472">Membrane</keyword>
<gene>
    <name evidence="4" type="ORF">E4K62_12095</name>
</gene>
<evidence type="ECO:0000313" key="5">
    <source>
        <dbReference type="Proteomes" id="UP000295748"/>
    </source>
</evidence>
<reference evidence="4 5" key="1">
    <citation type="submission" date="2019-03" db="EMBL/GenBank/DDBJ databases">
        <authorList>
            <person name="Dong K."/>
        </authorList>
    </citation>
    <scope>NUCLEOTIDE SEQUENCE [LARGE SCALE GENOMIC DNA]</scope>
    <source>
        <strain evidence="5">dk512</strain>
    </source>
</reference>
<keyword evidence="3" id="KW-0812">Transmembrane</keyword>
<evidence type="ECO:0000313" key="4">
    <source>
        <dbReference type="EMBL" id="QBR89351.1"/>
    </source>
</evidence>
<name>A0ABX5ST62_9MICO</name>
<dbReference type="Pfam" id="PF04977">
    <property type="entry name" value="DivIC"/>
    <property type="match status" value="1"/>
</dbReference>
<feature type="compositionally biased region" description="Basic and acidic residues" evidence="2">
    <location>
        <begin position="28"/>
        <end position="39"/>
    </location>
</feature>
<feature type="coiled-coil region" evidence="1">
    <location>
        <begin position="93"/>
        <end position="120"/>
    </location>
</feature>
<evidence type="ECO:0000256" key="3">
    <source>
        <dbReference type="SAM" id="Phobius"/>
    </source>
</evidence>
<protein>
    <submittedName>
        <fullName evidence="4">Septum formation initiator family protein</fullName>
    </submittedName>
</protein>
<sequence length="206" mass="22115">MQSASAHRRGAGRRGGVRGPLGLPALHRVSDTKPRREGEAVPTGPASPSRTSGRDRVDVRGWLGGIRLSGFMVIMLGLVVLAAFVLAPTVGTYLDQRQQIAALQEAVALSEKEVADLEAQRERWTDPAYITTQARERLYYVRPGEVVYLVDNDLPAAAVPQEEDKVTDDVAVTRTDWMSQLVRSVATAGLARTAAPTIGVPAPPAP</sequence>
<feature type="region of interest" description="Disordered" evidence="2">
    <location>
        <begin position="1"/>
        <end position="54"/>
    </location>
</feature>